<dbReference type="InterPro" id="IPR013321">
    <property type="entry name" value="Arc_rbn_hlx_hlx"/>
</dbReference>
<dbReference type="EMBL" id="PETL01000031">
    <property type="protein sequence ID" value="PIV64746.1"/>
    <property type="molecule type" value="Genomic_DNA"/>
</dbReference>
<dbReference type="GO" id="GO:0006355">
    <property type="term" value="P:regulation of DNA-templated transcription"/>
    <property type="evidence" value="ECO:0007669"/>
    <property type="project" value="InterPro"/>
</dbReference>
<organism evidence="2 3">
    <name type="scientific">bacterium (Candidatus Ratteibacteria) CG01_land_8_20_14_3_00_40_19</name>
    <dbReference type="NCBI Taxonomy" id="2014290"/>
    <lineage>
        <taxon>Bacteria</taxon>
        <taxon>Candidatus Ratteibacteria</taxon>
    </lineage>
</organism>
<dbReference type="Proteomes" id="UP000228886">
    <property type="component" value="Unassembled WGS sequence"/>
</dbReference>
<dbReference type="Gene3D" id="1.10.1220.10">
    <property type="entry name" value="Met repressor-like"/>
    <property type="match status" value="1"/>
</dbReference>
<reference evidence="3" key="1">
    <citation type="submission" date="2017-09" db="EMBL/GenBank/DDBJ databases">
        <title>Depth-based differentiation of microbial function through sediment-hosted aquifers and enrichment of novel symbionts in the deep terrestrial subsurface.</title>
        <authorList>
            <person name="Probst A.J."/>
            <person name="Ladd B."/>
            <person name="Jarett J.K."/>
            <person name="Geller-Mcgrath D.E."/>
            <person name="Sieber C.M.K."/>
            <person name="Emerson J.B."/>
            <person name="Anantharaman K."/>
            <person name="Thomas B.C."/>
            <person name="Malmstrom R."/>
            <person name="Stieglmeier M."/>
            <person name="Klingl A."/>
            <person name="Woyke T."/>
            <person name="Ryan C.M."/>
            <person name="Banfield J.F."/>
        </authorList>
    </citation>
    <scope>NUCLEOTIDE SEQUENCE [LARGE SCALE GENOMIC DNA]</scope>
</reference>
<protein>
    <submittedName>
        <fullName evidence="2">CopG family transcriptional regulator</fullName>
    </submittedName>
</protein>
<dbReference type="InterPro" id="IPR002145">
    <property type="entry name" value="CopG"/>
</dbReference>
<gene>
    <name evidence="2" type="ORF">COS11_00555</name>
</gene>
<evidence type="ECO:0000313" key="3">
    <source>
        <dbReference type="Proteomes" id="UP000228886"/>
    </source>
</evidence>
<accession>A0A2M7EAH9</accession>
<name>A0A2M7EAH9_9BACT</name>
<evidence type="ECO:0000259" key="1">
    <source>
        <dbReference type="Pfam" id="PF01402"/>
    </source>
</evidence>
<evidence type="ECO:0000313" key="2">
    <source>
        <dbReference type="EMBL" id="PIV64746.1"/>
    </source>
</evidence>
<sequence>MRTTEALSFTFPPKTVKEISDVAKKEGKTKSQLIRDALEQYLSERHWRQLQKELTARARALRIYTEKDVERIVDEVREEEDKK</sequence>
<dbReference type="Pfam" id="PF01402">
    <property type="entry name" value="RHH_1"/>
    <property type="match status" value="1"/>
</dbReference>
<dbReference type="AlphaFoldDB" id="A0A2M7EAH9"/>
<dbReference type="InterPro" id="IPR010985">
    <property type="entry name" value="Ribbon_hlx_hlx"/>
</dbReference>
<feature type="domain" description="Ribbon-helix-helix protein CopG" evidence="1">
    <location>
        <begin position="7"/>
        <end position="42"/>
    </location>
</feature>
<comment type="caution">
    <text evidence="2">The sequence shown here is derived from an EMBL/GenBank/DDBJ whole genome shotgun (WGS) entry which is preliminary data.</text>
</comment>
<dbReference type="SUPFAM" id="SSF47598">
    <property type="entry name" value="Ribbon-helix-helix"/>
    <property type="match status" value="1"/>
</dbReference>
<proteinExistence type="predicted"/>